<evidence type="ECO:0000313" key="4">
    <source>
        <dbReference type="Proteomes" id="UP001151760"/>
    </source>
</evidence>
<feature type="coiled-coil region" evidence="1">
    <location>
        <begin position="293"/>
        <end position="320"/>
    </location>
</feature>
<dbReference type="EMBL" id="BQNB010017255">
    <property type="protein sequence ID" value="GJT61062.1"/>
    <property type="molecule type" value="Genomic_DNA"/>
</dbReference>
<sequence length="406" mass="44442">MFLGTDSPIVDSWMDRLQVDPRTDRLIGGSADGSSTSGSADGSLGSGPKPTRDWALPWPIIDRTGGTIFCLVEFPKCSISIPLYTGGVLEKDPAPHLTARQEQAVQVLSSNKAPFRRYPECFLALVGLSPYYPFGENTYPAFEGPDRTDMGLLDYIRTADPRKGSFSGTLKRAVVGLVLVLRILFSSAEGNGLRLPATSTHVYRFHALRMPPCKLLADIVTSSRARPFLPTSCVGRSLSRDIRGRLTSCLMKIGRFLSSEDCQALSAPDGLSRLPVVRPGAMILPSPPERDGLASEEKMESQQEEQAQELYNRVAELEAHVMDVSGRLEGEFYPAYTTTRAWLGRRMVCRAVDYGMQEGLAAGYEHGIAGTPLSAVVAYNPETAKNNYLDAVRALEDVDFPLIRFV</sequence>
<feature type="region of interest" description="Disordered" evidence="2">
    <location>
        <begin position="24"/>
        <end position="51"/>
    </location>
</feature>
<accession>A0ABQ5FE95</accession>
<keyword evidence="1" id="KW-0175">Coiled coil</keyword>
<reference evidence="3" key="2">
    <citation type="submission" date="2022-01" db="EMBL/GenBank/DDBJ databases">
        <authorList>
            <person name="Yamashiro T."/>
            <person name="Shiraishi A."/>
            <person name="Satake H."/>
            <person name="Nakayama K."/>
        </authorList>
    </citation>
    <scope>NUCLEOTIDE SEQUENCE</scope>
</reference>
<keyword evidence="4" id="KW-1185">Reference proteome</keyword>
<feature type="compositionally biased region" description="Low complexity" evidence="2">
    <location>
        <begin position="28"/>
        <end position="47"/>
    </location>
</feature>
<comment type="caution">
    <text evidence="3">The sequence shown here is derived from an EMBL/GenBank/DDBJ whole genome shotgun (WGS) entry which is preliminary data.</text>
</comment>
<dbReference type="Proteomes" id="UP001151760">
    <property type="component" value="Unassembled WGS sequence"/>
</dbReference>
<organism evidence="3 4">
    <name type="scientific">Tanacetum coccineum</name>
    <dbReference type="NCBI Taxonomy" id="301880"/>
    <lineage>
        <taxon>Eukaryota</taxon>
        <taxon>Viridiplantae</taxon>
        <taxon>Streptophyta</taxon>
        <taxon>Embryophyta</taxon>
        <taxon>Tracheophyta</taxon>
        <taxon>Spermatophyta</taxon>
        <taxon>Magnoliopsida</taxon>
        <taxon>eudicotyledons</taxon>
        <taxon>Gunneridae</taxon>
        <taxon>Pentapetalae</taxon>
        <taxon>asterids</taxon>
        <taxon>campanulids</taxon>
        <taxon>Asterales</taxon>
        <taxon>Asteraceae</taxon>
        <taxon>Asteroideae</taxon>
        <taxon>Anthemideae</taxon>
        <taxon>Anthemidinae</taxon>
        <taxon>Tanacetum</taxon>
    </lineage>
</organism>
<name>A0ABQ5FE95_9ASTR</name>
<evidence type="ECO:0000313" key="3">
    <source>
        <dbReference type="EMBL" id="GJT61062.1"/>
    </source>
</evidence>
<evidence type="ECO:0000256" key="2">
    <source>
        <dbReference type="SAM" id="MobiDB-lite"/>
    </source>
</evidence>
<gene>
    <name evidence="3" type="ORF">Tco_1004595</name>
</gene>
<proteinExistence type="predicted"/>
<reference evidence="3" key="1">
    <citation type="journal article" date="2022" name="Int. J. Mol. Sci.">
        <title>Draft Genome of Tanacetum Coccineum: Genomic Comparison of Closely Related Tanacetum-Family Plants.</title>
        <authorList>
            <person name="Yamashiro T."/>
            <person name="Shiraishi A."/>
            <person name="Nakayama K."/>
            <person name="Satake H."/>
        </authorList>
    </citation>
    <scope>NUCLEOTIDE SEQUENCE</scope>
</reference>
<protein>
    <submittedName>
        <fullName evidence="3">Uncharacterized protein</fullName>
    </submittedName>
</protein>
<evidence type="ECO:0000256" key="1">
    <source>
        <dbReference type="SAM" id="Coils"/>
    </source>
</evidence>